<dbReference type="PANTHER" id="PTHR33116:SF86">
    <property type="entry name" value="REVERSE TRANSCRIPTASE DOMAIN-CONTAINING PROTEIN"/>
    <property type="match status" value="1"/>
</dbReference>
<dbReference type="OrthoDB" id="1929473at2759"/>
<name>A0A9D4AFN5_9ROSI</name>
<evidence type="ECO:0008006" key="3">
    <source>
        <dbReference type="Google" id="ProtNLM"/>
    </source>
</evidence>
<organism evidence="1 2">
    <name type="scientific">Gossypium stocksii</name>
    <dbReference type="NCBI Taxonomy" id="47602"/>
    <lineage>
        <taxon>Eukaryota</taxon>
        <taxon>Viridiplantae</taxon>
        <taxon>Streptophyta</taxon>
        <taxon>Embryophyta</taxon>
        <taxon>Tracheophyta</taxon>
        <taxon>Spermatophyta</taxon>
        <taxon>Magnoliopsida</taxon>
        <taxon>eudicotyledons</taxon>
        <taxon>Gunneridae</taxon>
        <taxon>Pentapetalae</taxon>
        <taxon>rosids</taxon>
        <taxon>malvids</taxon>
        <taxon>Malvales</taxon>
        <taxon>Malvaceae</taxon>
        <taxon>Malvoideae</taxon>
        <taxon>Gossypium</taxon>
    </lineage>
</organism>
<evidence type="ECO:0000313" key="2">
    <source>
        <dbReference type="Proteomes" id="UP000828251"/>
    </source>
</evidence>
<accession>A0A9D4AFN5</accession>
<dbReference type="EMBL" id="JAIQCV010000003">
    <property type="protein sequence ID" value="KAH1114163.1"/>
    <property type="molecule type" value="Genomic_DNA"/>
</dbReference>
<comment type="caution">
    <text evidence="1">The sequence shown here is derived from an EMBL/GenBank/DDBJ whole genome shotgun (WGS) entry which is preliminary data.</text>
</comment>
<dbReference type="Proteomes" id="UP000828251">
    <property type="component" value="Unassembled WGS sequence"/>
</dbReference>
<keyword evidence="2" id="KW-1185">Reference proteome</keyword>
<dbReference type="PANTHER" id="PTHR33116">
    <property type="entry name" value="REVERSE TRANSCRIPTASE ZINC-BINDING DOMAIN-CONTAINING PROTEIN-RELATED-RELATED"/>
    <property type="match status" value="1"/>
</dbReference>
<proteinExistence type="predicted"/>
<protein>
    <recommendedName>
        <fullName evidence="3">Reverse transcriptase zinc-binding domain-containing protein</fullName>
    </recommendedName>
</protein>
<reference evidence="1 2" key="1">
    <citation type="journal article" date="2021" name="Plant Biotechnol. J.">
        <title>Multi-omics assisted identification of the key and species-specific regulatory components of drought-tolerant mechanisms in Gossypium stocksii.</title>
        <authorList>
            <person name="Yu D."/>
            <person name="Ke L."/>
            <person name="Zhang D."/>
            <person name="Wu Y."/>
            <person name="Sun Y."/>
            <person name="Mei J."/>
            <person name="Sun J."/>
            <person name="Sun Y."/>
        </authorList>
    </citation>
    <scope>NUCLEOTIDE SEQUENCE [LARGE SCALE GENOMIC DNA]</scope>
    <source>
        <strain evidence="2">cv. E1</strain>
        <tissue evidence="1">Leaf</tissue>
    </source>
</reference>
<gene>
    <name evidence="1" type="ORF">J1N35_007541</name>
</gene>
<evidence type="ECO:0000313" key="1">
    <source>
        <dbReference type="EMBL" id="KAH1114163.1"/>
    </source>
</evidence>
<dbReference type="AlphaFoldDB" id="A0A9D4AFN5"/>
<sequence length="171" mass="19772">MEQIMVNFLWQKGHGRRGIHWCEWKRLCELKESSGLGYCCLANFNLALLAKQGWRLFDNPNSLLARTLKAKYYPNFDFLNSKLGNIPSYTWKSIWAAKGLLLSGLCWRVGTGRDIKIEEDVWVPDAEGLLIKRMGEPVGEFTVRSSYKLLLQGAVLLWHRYFLKISLEDDS</sequence>